<dbReference type="AlphaFoldDB" id="A6DTM1"/>
<comment type="caution">
    <text evidence="3">The sequence shown here is derived from an EMBL/GenBank/DDBJ whole genome shotgun (WGS) entry which is preliminary data.</text>
</comment>
<dbReference type="GO" id="GO:0004674">
    <property type="term" value="F:protein serine/threonine kinase activity"/>
    <property type="evidence" value="ECO:0007669"/>
    <property type="project" value="UniProtKB-KW"/>
</dbReference>
<dbReference type="STRING" id="313628.LNTAR_03699"/>
<feature type="coiled-coil region" evidence="1">
    <location>
        <begin position="451"/>
        <end position="478"/>
    </location>
</feature>
<dbReference type="OrthoDB" id="9786339at2"/>
<dbReference type="InterPro" id="IPR011009">
    <property type="entry name" value="Kinase-like_dom_sf"/>
</dbReference>
<evidence type="ECO:0000256" key="1">
    <source>
        <dbReference type="SAM" id="Coils"/>
    </source>
</evidence>
<keyword evidence="3" id="KW-0418">Kinase</keyword>
<keyword evidence="1" id="KW-0175">Coiled coil</keyword>
<feature type="coiled-coil region" evidence="1">
    <location>
        <begin position="507"/>
        <end position="534"/>
    </location>
</feature>
<dbReference type="PANTHER" id="PTHR44305">
    <property type="entry name" value="SI:DKEY-192D15.2-RELATED"/>
    <property type="match status" value="1"/>
</dbReference>
<evidence type="ECO:0000313" key="4">
    <source>
        <dbReference type="Proteomes" id="UP000004947"/>
    </source>
</evidence>
<evidence type="ECO:0000313" key="3">
    <source>
        <dbReference type="EMBL" id="EDM25001.1"/>
    </source>
</evidence>
<dbReference type="SUPFAM" id="SSF56112">
    <property type="entry name" value="Protein kinase-like (PK-like)"/>
    <property type="match status" value="1"/>
</dbReference>
<dbReference type="SMART" id="SM00220">
    <property type="entry name" value="S_TKc"/>
    <property type="match status" value="1"/>
</dbReference>
<name>A6DTM1_9BACT</name>
<gene>
    <name evidence="3" type="ORF">LNTAR_03699</name>
</gene>
<dbReference type="SUPFAM" id="SSF51126">
    <property type="entry name" value="Pectin lyase-like"/>
    <property type="match status" value="1"/>
</dbReference>
<dbReference type="GO" id="GO:0005524">
    <property type="term" value="F:ATP binding"/>
    <property type="evidence" value="ECO:0007669"/>
    <property type="project" value="InterPro"/>
</dbReference>
<keyword evidence="3" id="KW-0723">Serine/threonine-protein kinase</keyword>
<dbReference type="PANTHER" id="PTHR44305:SF24">
    <property type="entry name" value="TYROSINE-PROTEIN KINASE C03B1.5-RELATED"/>
    <property type="match status" value="1"/>
</dbReference>
<dbReference type="Proteomes" id="UP000004947">
    <property type="component" value="Unassembled WGS sequence"/>
</dbReference>
<keyword evidence="4" id="KW-1185">Reference proteome</keyword>
<dbReference type="InterPro" id="IPR000719">
    <property type="entry name" value="Prot_kinase_dom"/>
</dbReference>
<evidence type="ECO:0000259" key="2">
    <source>
        <dbReference type="PROSITE" id="PS50011"/>
    </source>
</evidence>
<proteinExistence type="predicted"/>
<dbReference type="InterPro" id="IPR011050">
    <property type="entry name" value="Pectin_lyase_fold/virulence"/>
</dbReference>
<dbReference type="InterPro" id="IPR053083">
    <property type="entry name" value="TF_kinase-domain_protein"/>
</dbReference>
<organism evidence="3 4">
    <name type="scientific">Lentisphaera araneosa HTCC2155</name>
    <dbReference type="NCBI Taxonomy" id="313628"/>
    <lineage>
        <taxon>Bacteria</taxon>
        <taxon>Pseudomonadati</taxon>
        <taxon>Lentisphaerota</taxon>
        <taxon>Lentisphaeria</taxon>
        <taxon>Lentisphaerales</taxon>
        <taxon>Lentisphaeraceae</taxon>
        <taxon>Lentisphaera</taxon>
    </lineage>
</organism>
<dbReference type="eggNOG" id="COG0515">
    <property type="taxonomic scope" value="Bacteria"/>
</dbReference>
<dbReference type="EMBL" id="ABCK01000039">
    <property type="protein sequence ID" value="EDM25001.1"/>
    <property type="molecule type" value="Genomic_DNA"/>
</dbReference>
<feature type="domain" description="Protein kinase" evidence="2">
    <location>
        <begin position="51"/>
        <end position="310"/>
    </location>
</feature>
<reference evidence="3 4" key="1">
    <citation type="journal article" date="2010" name="J. Bacteriol.">
        <title>Genome sequence of Lentisphaera araneosa HTCC2155T, the type species of the order Lentisphaerales in the phylum Lentisphaerae.</title>
        <authorList>
            <person name="Thrash J.C."/>
            <person name="Cho J.C."/>
            <person name="Vergin K.L."/>
            <person name="Morris R.M."/>
            <person name="Giovannoni S.J."/>
        </authorList>
    </citation>
    <scope>NUCLEOTIDE SEQUENCE [LARGE SCALE GENOMIC DNA]</scope>
    <source>
        <strain evidence="3 4">HTCC2155</strain>
    </source>
</reference>
<dbReference type="PROSITE" id="PS50011">
    <property type="entry name" value="PROTEIN_KINASE_DOM"/>
    <property type="match status" value="1"/>
</dbReference>
<dbReference type="Gene3D" id="1.10.510.10">
    <property type="entry name" value="Transferase(Phosphotransferase) domain 1"/>
    <property type="match status" value="1"/>
</dbReference>
<dbReference type="Pfam" id="PF00069">
    <property type="entry name" value="Pkinase"/>
    <property type="match status" value="1"/>
</dbReference>
<keyword evidence="3" id="KW-0808">Transferase</keyword>
<accession>A6DTM1</accession>
<dbReference type="RefSeq" id="WP_007281169.1">
    <property type="nucleotide sequence ID" value="NZ_ABCK01000039.1"/>
</dbReference>
<sequence>MKFKLTCNSCEHVMDLEGTIHVDRFKCVKCGADIELREGRMEEGVRIAGKYQTLYKTNDDGYSSTYICKDLNNDDLKLLRIYDKTLTNLISNPKEFIELVGAVSFMAGENHMLIIDTGLSDKYLYQVMPFRKLESIEQLVDYGYIWASDQALDLIYELVKSLEEGVKNISNGHFNLNPNNIFISSKGKVRYQGFGVAPQLMSEKSFAKSEVHFFDVYYLSPELARGKDYPTQASDIYSLGMILYYMIVGTTPCVSSDGEGVDYNNLVFPQSVETELDQGFLKIFKSITENDPENRPQSFKEFRQQLEIYFSAKNHQNLNQMEGEKTDLYKKDLYNKKVINLLNPLGDFKSKNLNAPMSANTVRRRMATQTALDIPIDLSEKLNDKKRVKRRRIKAHVSPTKIERVNGRVQNQASEKSREPLFIGMFIVLAISLTYLVFTNMPEEKQVAPLIVENEKKLVIEENQNEELDEIINSSKKQPEFTLNKKFYLIEIRKAEPDFVKLDKQLLQDLGQANQKQKVELKKIAKEINKAKLAEQRRIIINLKSEVGTAVFNREYNEALEIYTNYEGPFAQETLKIREELLIELKNKIKQKELIDKHKQDLAKSLIEVDLREKLNVIVENLFAKEHKLASAGMKELLPLHDSVDLLSFSKLVEKSSIETINTEIITTLATQDNVQISVNFNGSDFNASIISCDLDNLTVEVNLNHSKGVIKKTYSIEELKGEELQKWIAYGDDESTKAFLTTIFYVYRDDLISADKSLESYRKSYGDILSLELKDRLVNLANEEMERLFEMYDYPYLSKETKSLVSDDLIAFSHQLRQLFKLYSKRVDFKGGNDYYVSLLNQFNELTETGVSEGVFINNSHSNLYFNKQLSEKYNTVRVLPGDYVGDLKIEGRKVNLIGTKNVTIKGNLIVASSNVQIKNIILIGRVLIYDKGSDVNITNCMIKGPLISRKEGDNINIFNSILSGISGAKNKNIYVKNSILKKPVYDLRYVINGNADYEFENCIIYSSDALIQFNRESKKGDYKNCLLYAPGSISAGHKGATYSLEEADGKVGNFYKCILAKPKFKKASKGDFTLLELSAGYLKGSDKKSIGVRMNEDLDLR</sequence>
<protein>
    <submittedName>
        <fullName evidence="3">Putative serine/threonine protein kinase</fullName>
    </submittedName>
</protein>